<keyword evidence="1" id="KW-0378">Hydrolase</keyword>
<evidence type="ECO:0000256" key="2">
    <source>
        <dbReference type="SAM" id="MobiDB-lite"/>
    </source>
</evidence>
<feature type="region of interest" description="Disordered" evidence="2">
    <location>
        <begin position="11"/>
        <end position="64"/>
    </location>
</feature>
<dbReference type="AlphaFoldDB" id="A0A6L9S745"/>
<reference evidence="3 4" key="1">
    <citation type="submission" date="2020-02" db="EMBL/GenBank/DDBJ databases">
        <authorList>
            <person name="Li X.-J."/>
            <person name="Han X.-M."/>
        </authorList>
    </citation>
    <scope>NUCLEOTIDE SEQUENCE [LARGE SCALE GENOMIC DNA]</scope>
    <source>
        <strain evidence="3 4">CCTCC AB 2017055</strain>
    </source>
</reference>
<organism evidence="3 4">
    <name type="scientific">Phytoactinopolyspora halotolerans</name>
    <dbReference type="NCBI Taxonomy" id="1981512"/>
    <lineage>
        <taxon>Bacteria</taxon>
        <taxon>Bacillati</taxon>
        <taxon>Actinomycetota</taxon>
        <taxon>Actinomycetes</taxon>
        <taxon>Jiangellales</taxon>
        <taxon>Jiangellaceae</taxon>
        <taxon>Phytoactinopolyspora</taxon>
    </lineage>
</organism>
<evidence type="ECO:0000313" key="4">
    <source>
        <dbReference type="Proteomes" id="UP000475214"/>
    </source>
</evidence>
<protein>
    <submittedName>
        <fullName evidence="3">Class F sortase</fullName>
    </submittedName>
</protein>
<dbReference type="Gene3D" id="2.40.260.10">
    <property type="entry name" value="Sortase"/>
    <property type="match status" value="1"/>
</dbReference>
<dbReference type="EMBL" id="JAAGOA010000007">
    <property type="protein sequence ID" value="NEE00996.1"/>
    <property type="molecule type" value="Genomic_DNA"/>
</dbReference>
<dbReference type="InterPro" id="IPR042001">
    <property type="entry name" value="Sortase_F"/>
</dbReference>
<dbReference type="CDD" id="cd05829">
    <property type="entry name" value="Sortase_F"/>
    <property type="match status" value="1"/>
</dbReference>
<comment type="caution">
    <text evidence="3">The sequence shown here is derived from an EMBL/GenBank/DDBJ whole genome shotgun (WGS) entry which is preliminary data.</text>
</comment>
<evidence type="ECO:0000256" key="1">
    <source>
        <dbReference type="ARBA" id="ARBA00022801"/>
    </source>
</evidence>
<dbReference type="RefSeq" id="WP_163737738.1">
    <property type="nucleotide sequence ID" value="NZ_JAAGOA010000007.1"/>
</dbReference>
<accession>A0A6L9S745</accession>
<dbReference type="SUPFAM" id="SSF63817">
    <property type="entry name" value="Sortase"/>
    <property type="match status" value="1"/>
</dbReference>
<dbReference type="Pfam" id="PF04203">
    <property type="entry name" value="Sortase"/>
    <property type="match status" value="1"/>
</dbReference>
<dbReference type="Proteomes" id="UP000475214">
    <property type="component" value="Unassembled WGS sequence"/>
</dbReference>
<name>A0A6L9S745_9ACTN</name>
<proteinExistence type="predicted"/>
<sequence length="208" mass="21943">MVLIAVLAGCSAAPGASTDRRPGSTPLPEPGIVTDASPSPTAERTEDPPPRAETTAALDASPPERVRIDALGVDQEIIPLGKATDGSMEVPQAAEPVGWYQYSPTPGQTGPSVLAGHLTWNGVDGIFRNLDTLVVGDPIEVIRADGSTARFAVSRVEQYGKDRFPTARVYGNTEGPELRLITCAGDYDPESRGFSDNVVVYARMLPPS</sequence>
<dbReference type="InterPro" id="IPR005754">
    <property type="entry name" value="Sortase"/>
</dbReference>
<dbReference type="GO" id="GO:0016787">
    <property type="term" value="F:hydrolase activity"/>
    <property type="evidence" value="ECO:0007669"/>
    <property type="project" value="UniProtKB-KW"/>
</dbReference>
<evidence type="ECO:0000313" key="3">
    <source>
        <dbReference type="EMBL" id="NEE00996.1"/>
    </source>
</evidence>
<keyword evidence="4" id="KW-1185">Reference proteome</keyword>
<dbReference type="InterPro" id="IPR023365">
    <property type="entry name" value="Sortase_dom-sf"/>
</dbReference>
<dbReference type="NCBIfam" id="NF033748">
    <property type="entry name" value="class_F_sortase"/>
    <property type="match status" value="1"/>
</dbReference>
<gene>
    <name evidence="3" type="ORF">G1H10_12550</name>
</gene>